<protein>
    <submittedName>
        <fullName evidence="1">Imm9 family immunity protein</fullName>
    </submittedName>
</protein>
<proteinExistence type="predicted"/>
<gene>
    <name evidence="1" type="primary">imm9</name>
    <name evidence="1" type="ORF">ACFO3N_12060</name>
</gene>
<dbReference type="RefSeq" id="WP_379798017.1">
    <property type="nucleotide sequence ID" value="NZ_JBHSFY010000006.1"/>
</dbReference>
<accession>A0ABV8ZIS9</accession>
<name>A0ABV8ZIS9_9FLAO</name>
<comment type="caution">
    <text evidence="1">The sequence shown here is derived from an EMBL/GenBank/DDBJ whole genome shotgun (WGS) entry which is preliminary data.</text>
</comment>
<organism evidence="1 2">
    <name type="scientific">Flavobacterium chungangensis</name>
    <dbReference type="NCBI Taxonomy" id="2708132"/>
    <lineage>
        <taxon>Bacteria</taxon>
        <taxon>Pseudomonadati</taxon>
        <taxon>Bacteroidota</taxon>
        <taxon>Flavobacteriia</taxon>
        <taxon>Flavobacteriales</taxon>
        <taxon>Flavobacteriaceae</taxon>
        <taxon>Flavobacterium</taxon>
    </lineage>
</organism>
<dbReference type="Pfam" id="PF15587">
    <property type="entry name" value="Imm9"/>
    <property type="match status" value="1"/>
</dbReference>
<reference evidence="2" key="1">
    <citation type="journal article" date="2019" name="Int. J. Syst. Evol. Microbiol.">
        <title>The Global Catalogue of Microorganisms (GCM) 10K type strain sequencing project: providing services to taxonomists for standard genome sequencing and annotation.</title>
        <authorList>
            <consortium name="The Broad Institute Genomics Platform"/>
            <consortium name="The Broad Institute Genome Sequencing Center for Infectious Disease"/>
            <person name="Wu L."/>
            <person name="Ma J."/>
        </authorList>
    </citation>
    <scope>NUCLEOTIDE SEQUENCE [LARGE SCALE GENOMIC DNA]</scope>
    <source>
        <strain evidence="2">NBRC 103627</strain>
    </source>
</reference>
<dbReference type="Proteomes" id="UP001596003">
    <property type="component" value="Unassembled WGS sequence"/>
</dbReference>
<sequence>MKFKVNLNPEMFDFQNLQNERQIIEKRLFEITKSCNFIKELPDWTIEINIQLGKGIWAGIYKKGITTSSMLLRSHTLFLPIPSNKETEWGVNEKKYVKQPSRDSSKFKTSDASFSKYNNASDYIIEESFLLINELLKIGIKLQNIDIKI</sequence>
<evidence type="ECO:0000313" key="1">
    <source>
        <dbReference type="EMBL" id="MFC4477800.1"/>
    </source>
</evidence>
<dbReference type="InterPro" id="IPR028963">
    <property type="entry name" value="Imm9"/>
</dbReference>
<keyword evidence="2" id="KW-1185">Reference proteome</keyword>
<dbReference type="EMBL" id="JBHSFY010000006">
    <property type="protein sequence ID" value="MFC4477800.1"/>
    <property type="molecule type" value="Genomic_DNA"/>
</dbReference>
<evidence type="ECO:0000313" key="2">
    <source>
        <dbReference type="Proteomes" id="UP001596003"/>
    </source>
</evidence>